<evidence type="ECO:0000313" key="2">
    <source>
        <dbReference type="Proteomes" id="UP001153269"/>
    </source>
</evidence>
<proteinExistence type="predicted"/>
<comment type="caution">
    <text evidence="1">The sequence shown here is derived from an EMBL/GenBank/DDBJ whole genome shotgun (WGS) entry which is preliminary data.</text>
</comment>
<sequence>MTGVSLKPSADQSRVVMAQKRAPRSCSVKSGLQSAASSRTHLLVWRVWGWALCLSLPQMLTGQPLMGVGVERVDPSLQHAEVSLDKTLNPTLPLRAVSFS</sequence>
<accession>A0A9N7TMX5</accession>
<dbReference type="AlphaFoldDB" id="A0A9N7TMX5"/>
<name>A0A9N7TMX5_PLEPL</name>
<keyword evidence="2" id="KW-1185">Reference proteome</keyword>
<protein>
    <submittedName>
        <fullName evidence="1">Uncharacterized protein</fullName>
    </submittedName>
</protein>
<evidence type="ECO:0000313" key="1">
    <source>
        <dbReference type="EMBL" id="CAB1414953.1"/>
    </source>
</evidence>
<gene>
    <name evidence="1" type="ORF">PLEPLA_LOCUS2666</name>
</gene>
<dbReference type="EMBL" id="CADEAL010000132">
    <property type="protein sequence ID" value="CAB1414953.1"/>
    <property type="molecule type" value="Genomic_DNA"/>
</dbReference>
<reference evidence="1" key="1">
    <citation type="submission" date="2020-03" db="EMBL/GenBank/DDBJ databases">
        <authorList>
            <person name="Weist P."/>
        </authorList>
    </citation>
    <scope>NUCLEOTIDE SEQUENCE</scope>
</reference>
<organism evidence="1 2">
    <name type="scientific">Pleuronectes platessa</name>
    <name type="common">European plaice</name>
    <dbReference type="NCBI Taxonomy" id="8262"/>
    <lineage>
        <taxon>Eukaryota</taxon>
        <taxon>Metazoa</taxon>
        <taxon>Chordata</taxon>
        <taxon>Craniata</taxon>
        <taxon>Vertebrata</taxon>
        <taxon>Euteleostomi</taxon>
        <taxon>Actinopterygii</taxon>
        <taxon>Neopterygii</taxon>
        <taxon>Teleostei</taxon>
        <taxon>Neoteleostei</taxon>
        <taxon>Acanthomorphata</taxon>
        <taxon>Carangaria</taxon>
        <taxon>Pleuronectiformes</taxon>
        <taxon>Pleuronectoidei</taxon>
        <taxon>Pleuronectidae</taxon>
        <taxon>Pleuronectes</taxon>
    </lineage>
</organism>
<dbReference type="Proteomes" id="UP001153269">
    <property type="component" value="Unassembled WGS sequence"/>
</dbReference>